<sequence>MEYCRMSGYCSWIRSQRVLAELKKSKFRMGKKRCLPQEMIQGQFCRRFRNGHAPYRTKDFFLQLLHSRFYCYHTYIVQFNSFCITAYGVRFYGISSLMYQLCEGVAFCHSHGVLHRLSDLKPHNLLMDRKTFMLKVVDLGLARAFTVPLKEYTHKVSLIYRNTGVLALLFQKYRNSRYNQSSTSLECQKDCVLMTHQSCLLFRKGSIRVTQLLKMQNVKFLGIVSSKTKATAVAPMDIAAITHQGLVDFGTRKDEYM</sequence>
<dbReference type="GO" id="GO:0005524">
    <property type="term" value="F:ATP binding"/>
    <property type="evidence" value="ECO:0007669"/>
    <property type="project" value="UniProtKB-KW"/>
</dbReference>
<dbReference type="GO" id="GO:0000082">
    <property type="term" value="P:G1/S transition of mitotic cell cycle"/>
    <property type="evidence" value="ECO:0007669"/>
    <property type="project" value="TreeGrafter"/>
</dbReference>
<keyword evidence="2" id="KW-0067">ATP-binding</keyword>
<evidence type="ECO:0000256" key="1">
    <source>
        <dbReference type="ARBA" id="ARBA00022741"/>
    </source>
</evidence>
<dbReference type="Pfam" id="PF00069">
    <property type="entry name" value="Pkinase"/>
    <property type="match status" value="1"/>
</dbReference>
<evidence type="ECO:0000256" key="2">
    <source>
        <dbReference type="ARBA" id="ARBA00022840"/>
    </source>
</evidence>
<dbReference type="GO" id="GO:0010389">
    <property type="term" value="P:regulation of G2/M transition of mitotic cell cycle"/>
    <property type="evidence" value="ECO:0007669"/>
    <property type="project" value="TreeGrafter"/>
</dbReference>
<name>A0A2U1KG42_ARTAN</name>
<accession>A0A2U1KG42</accession>
<evidence type="ECO:0000259" key="3">
    <source>
        <dbReference type="PROSITE" id="PS50011"/>
    </source>
</evidence>
<dbReference type="GO" id="GO:0005634">
    <property type="term" value="C:nucleus"/>
    <property type="evidence" value="ECO:0007669"/>
    <property type="project" value="TreeGrafter"/>
</dbReference>
<keyword evidence="4" id="KW-0808">Transferase</keyword>
<organism evidence="4 5">
    <name type="scientific">Artemisia annua</name>
    <name type="common">Sweet wormwood</name>
    <dbReference type="NCBI Taxonomy" id="35608"/>
    <lineage>
        <taxon>Eukaryota</taxon>
        <taxon>Viridiplantae</taxon>
        <taxon>Streptophyta</taxon>
        <taxon>Embryophyta</taxon>
        <taxon>Tracheophyta</taxon>
        <taxon>Spermatophyta</taxon>
        <taxon>Magnoliopsida</taxon>
        <taxon>eudicotyledons</taxon>
        <taxon>Gunneridae</taxon>
        <taxon>Pentapetalae</taxon>
        <taxon>asterids</taxon>
        <taxon>campanulids</taxon>
        <taxon>Asterales</taxon>
        <taxon>Asteraceae</taxon>
        <taxon>Asteroideae</taxon>
        <taxon>Anthemideae</taxon>
        <taxon>Artemisiinae</taxon>
        <taxon>Artemisia</taxon>
    </lineage>
</organism>
<proteinExistence type="predicted"/>
<dbReference type="PROSITE" id="PS50011">
    <property type="entry name" value="PROTEIN_KINASE_DOM"/>
    <property type="match status" value="1"/>
</dbReference>
<dbReference type="SUPFAM" id="SSF56112">
    <property type="entry name" value="Protein kinase-like (PK-like)"/>
    <property type="match status" value="1"/>
</dbReference>
<dbReference type="GO" id="GO:0004693">
    <property type="term" value="F:cyclin-dependent protein serine/threonine kinase activity"/>
    <property type="evidence" value="ECO:0007669"/>
    <property type="project" value="TreeGrafter"/>
</dbReference>
<dbReference type="InterPro" id="IPR011009">
    <property type="entry name" value="Kinase-like_dom_sf"/>
</dbReference>
<keyword evidence="5" id="KW-1185">Reference proteome</keyword>
<dbReference type="STRING" id="35608.A0A2U1KG42"/>
<keyword evidence="1" id="KW-0547">Nucleotide-binding</keyword>
<dbReference type="GO" id="GO:0030332">
    <property type="term" value="F:cyclin binding"/>
    <property type="evidence" value="ECO:0007669"/>
    <property type="project" value="TreeGrafter"/>
</dbReference>
<dbReference type="PANTHER" id="PTHR24056:SF178">
    <property type="entry name" value="CYCLIN-DEPENDENT KINASE B2-2"/>
    <property type="match status" value="1"/>
</dbReference>
<evidence type="ECO:0000313" key="5">
    <source>
        <dbReference type="Proteomes" id="UP000245207"/>
    </source>
</evidence>
<dbReference type="PANTHER" id="PTHR24056">
    <property type="entry name" value="CELL DIVISION PROTEIN KINASE"/>
    <property type="match status" value="1"/>
</dbReference>
<dbReference type="Gene3D" id="1.10.510.10">
    <property type="entry name" value="Transferase(Phosphotransferase) domain 1"/>
    <property type="match status" value="1"/>
</dbReference>
<dbReference type="Proteomes" id="UP000245207">
    <property type="component" value="Unassembled WGS sequence"/>
</dbReference>
<dbReference type="InterPro" id="IPR050108">
    <property type="entry name" value="CDK"/>
</dbReference>
<evidence type="ECO:0000313" key="4">
    <source>
        <dbReference type="EMBL" id="PWA35732.1"/>
    </source>
</evidence>
<dbReference type="GO" id="GO:0007165">
    <property type="term" value="P:signal transduction"/>
    <property type="evidence" value="ECO:0007669"/>
    <property type="project" value="TreeGrafter"/>
</dbReference>
<dbReference type="Gene3D" id="3.30.200.20">
    <property type="entry name" value="Phosphorylase Kinase, domain 1"/>
    <property type="match status" value="1"/>
</dbReference>
<protein>
    <submittedName>
        <fullName evidence="4">Cyclin-dependent kinase</fullName>
    </submittedName>
</protein>
<dbReference type="AlphaFoldDB" id="A0A2U1KG42"/>
<keyword evidence="4" id="KW-0418">Kinase</keyword>
<gene>
    <name evidence="4" type="ORF">CTI12_AA606730</name>
</gene>
<dbReference type="SMART" id="SM00220">
    <property type="entry name" value="S_TKc"/>
    <property type="match status" value="1"/>
</dbReference>
<comment type="caution">
    <text evidence="4">The sequence shown here is derived from an EMBL/GenBank/DDBJ whole genome shotgun (WGS) entry which is preliminary data.</text>
</comment>
<feature type="domain" description="Protein kinase" evidence="3">
    <location>
        <begin position="1"/>
        <end position="257"/>
    </location>
</feature>
<dbReference type="EMBL" id="PKPP01019476">
    <property type="protein sequence ID" value="PWA35732.1"/>
    <property type="molecule type" value="Genomic_DNA"/>
</dbReference>
<dbReference type="GO" id="GO:0000307">
    <property type="term" value="C:cyclin-dependent protein kinase holoenzyme complex"/>
    <property type="evidence" value="ECO:0007669"/>
    <property type="project" value="TreeGrafter"/>
</dbReference>
<dbReference type="GO" id="GO:0010468">
    <property type="term" value="P:regulation of gene expression"/>
    <property type="evidence" value="ECO:0007669"/>
    <property type="project" value="TreeGrafter"/>
</dbReference>
<dbReference type="InterPro" id="IPR000719">
    <property type="entry name" value="Prot_kinase_dom"/>
</dbReference>
<reference evidence="4 5" key="1">
    <citation type="journal article" date="2018" name="Mol. Plant">
        <title>The genome of Artemisia annua provides insight into the evolution of Asteraceae family and artemisinin biosynthesis.</title>
        <authorList>
            <person name="Shen Q."/>
            <person name="Zhang L."/>
            <person name="Liao Z."/>
            <person name="Wang S."/>
            <person name="Yan T."/>
            <person name="Shi P."/>
            <person name="Liu M."/>
            <person name="Fu X."/>
            <person name="Pan Q."/>
            <person name="Wang Y."/>
            <person name="Lv Z."/>
            <person name="Lu X."/>
            <person name="Zhang F."/>
            <person name="Jiang W."/>
            <person name="Ma Y."/>
            <person name="Chen M."/>
            <person name="Hao X."/>
            <person name="Li L."/>
            <person name="Tang Y."/>
            <person name="Lv G."/>
            <person name="Zhou Y."/>
            <person name="Sun X."/>
            <person name="Brodelius P.E."/>
            <person name="Rose J.K.C."/>
            <person name="Tang K."/>
        </authorList>
    </citation>
    <scope>NUCLEOTIDE SEQUENCE [LARGE SCALE GENOMIC DNA]</scope>
    <source>
        <strain evidence="5">cv. Huhao1</strain>
        <tissue evidence="4">Leaf</tissue>
    </source>
</reference>
<dbReference type="GO" id="GO:0005737">
    <property type="term" value="C:cytoplasm"/>
    <property type="evidence" value="ECO:0007669"/>
    <property type="project" value="TreeGrafter"/>
</dbReference>